<protein>
    <submittedName>
        <fullName evidence="2">Uncharacterized protein</fullName>
    </submittedName>
</protein>
<proteinExistence type="predicted"/>
<keyword evidence="1" id="KW-0472">Membrane</keyword>
<dbReference type="PANTHER" id="PTHR35340:SF6">
    <property type="entry name" value="ASST-DOMAIN-CONTAINING PROTEIN"/>
    <property type="match status" value="1"/>
</dbReference>
<feature type="transmembrane region" description="Helical" evidence="1">
    <location>
        <begin position="16"/>
        <end position="36"/>
    </location>
</feature>
<dbReference type="PANTHER" id="PTHR35340">
    <property type="entry name" value="PQQ ENZYME REPEAT PROTEIN-RELATED"/>
    <property type="match status" value="1"/>
</dbReference>
<dbReference type="Pfam" id="PF14269">
    <property type="entry name" value="Arylsulfotran_2"/>
    <property type="match status" value="1"/>
</dbReference>
<dbReference type="InterPro" id="IPR053143">
    <property type="entry name" value="Arylsulfate_ST"/>
</dbReference>
<dbReference type="EMBL" id="LAFY01000471">
    <property type="protein sequence ID" value="KJX97579.1"/>
    <property type="molecule type" value="Genomic_DNA"/>
</dbReference>
<dbReference type="STRING" id="1047168.A0A0F4GJI5"/>
<keyword evidence="1" id="KW-0812">Transmembrane</keyword>
<keyword evidence="1" id="KW-1133">Transmembrane helix</keyword>
<gene>
    <name evidence="2" type="ORF">TI39_contig479g00001</name>
</gene>
<comment type="caution">
    <text evidence="2">The sequence shown here is derived from an EMBL/GenBank/DDBJ whole genome shotgun (WGS) entry which is preliminary data.</text>
</comment>
<dbReference type="OrthoDB" id="5427350at2759"/>
<dbReference type="Proteomes" id="UP000033647">
    <property type="component" value="Unassembled WGS sequence"/>
</dbReference>
<organism evidence="2 3">
    <name type="scientific">Zymoseptoria brevis</name>
    <dbReference type="NCBI Taxonomy" id="1047168"/>
    <lineage>
        <taxon>Eukaryota</taxon>
        <taxon>Fungi</taxon>
        <taxon>Dikarya</taxon>
        <taxon>Ascomycota</taxon>
        <taxon>Pezizomycotina</taxon>
        <taxon>Dothideomycetes</taxon>
        <taxon>Dothideomycetidae</taxon>
        <taxon>Mycosphaerellales</taxon>
        <taxon>Mycosphaerellaceae</taxon>
        <taxon>Zymoseptoria</taxon>
    </lineage>
</organism>
<name>A0A0F4GJI5_9PEZI</name>
<evidence type="ECO:0000313" key="3">
    <source>
        <dbReference type="Proteomes" id="UP000033647"/>
    </source>
</evidence>
<evidence type="ECO:0000256" key="1">
    <source>
        <dbReference type="SAM" id="Phobius"/>
    </source>
</evidence>
<dbReference type="InterPro" id="IPR039535">
    <property type="entry name" value="ASST-like"/>
</dbReference>
<reference evidence="2 3" key="1">
    <citation type="submission" date="2015-03" db="EMBL/GenBank/DDBJ databases">
        <title>RNA-seq based gene annotation and comparative genomics of four Zymoseptoria species reveal species-specific pathogenicity related genes and transposable element activity.</title>
        <authorList>
            <person name="Grandaubert J."/>
            <person name="Bhattacharyya A."/>
            <person name="Stukenbrock E.H."/>
        </authorList>
    </citation>
    <scope>NUCLEOTIDE SEQUENCE [LARGE SCALE GENOMIC DNA]</scope>
    <source>
        <strain evidence="2 3">Zb18110</strain>
    </source>
</reference>
<dbReference type="AlphaFoldDB" id="A0A0F4GJI5"/>
<sequence>MILPQFARDTQRSRQVLRWSILLVMSFAAVASIFSLQKDDQRRWAVFTMDQHHQQPQNHQHIIPSRSNFQVIDPADGKTWPYRVFKSDSAQPPRVDISGTGAELSDDFLFVTGQLILEHGELDRAPYMFSADGELVFAATRVDGTSTGNFLVQEYLGRPHLTTWRGMLTKGAQVGHGYGAVVLLDENYEETIVDVRDGSISTNQDDVASLGITDIHEQRLTGWDSVLVSVYNATTTNATHVGGQEHQSILDSLVYEVDIATQEVLWSWSALEHISLEDSACPIGVSVHGEDASAVPWDAFHLNSIDAVGADHFLISIRSTWSIYLVSRHTKRIVWTLHGQRGGDFGALPANGTFRWQHDARLIKYHEDRVVISLFDNHRNDTPPAATLSRGLVLELALPPDSSVPPKVLRSTHVANDSAAWQGNYQAELSSGNELLSYGDKAYVVELGSRLNGEREEVWRARYGFDRVVPSYRGFKLPWKGTPRRWGPSLAVEVDGHEDDKAKVTAYVSWNGATDVAHWQLYTSDQDGSRMEKVGIVMKYGFETMFDFDLERRACLQIAAVSSNGTERLSNVVCI</sequence>
<evidence type="ECO:0000313" key="2">
    <source>
        <dbReference type="EMBL" id="KJX97579.1"/>
    </source>
</evidence>
<keyword evidence="3" id="KW-1185">Reference proteome</keyword>
<accession>A0A0F4GJI5</accession>